<name>A0A919MHJ7_9ACTN</name>
<keyword evidence="2" id="KW-1185">Reference proteome</keyword>
<organism evidence="1 2">
    <name type="scientific">Actinoplanes cyaneus</name>
    <dbReference type="NCBI Taxonomy" id="52696"/>
    <lineage>
        <taxon>Bacteria</taxon>
        <taxon>Bacillati</taxon>
        <taxon>Actinomycetota</taxon>
        <taxon>Actinomycetes</taxon>
        <taxon>Micromonosporales</taxon>
        <taxon>Micromonosporaceae</taxon>
        <taxon>Actinoplanes</taxon>
    </lineage>
</organism>
<proteinExistence type="predicted"/>
<evidence type="ECO:0000313" key="2">
    <source>
        <dbReference type="Proteomes" id="UP000619479"/>
    </source>
</evidence>
<sequence>MLAGDAERERPCYQDGKPNDALCGTCGRLLDDRHGVDDHREADSKVVEYVVVGRRGGIAEFREAAGDSKVRKTDAATLAFQLGIDNSTLLGCRFSCRVERAEYGVIRSGFTLLTE</sequence>
<dbReference type="AlphaFoldDB" id="A0A919MHJ7"/>
<protein>
    <submittedName>
        <fullName evidence="1">Uncharacterized protein</fullName>
    </submittedName>
</protein>
<accession>A0A919MHJ7</accession>
<reference evidence="1" key="1">
    <citation type="submission" date="2021-01" db="EMBL/GenBank/DDBJ databases">
        <title>Whole genome shotgun sequence of Actinoplanes cyaneus NBRC 14990.</title>
        <authorList>
            <person name="Komaki H."/>
            <person name="Tamura T."/>
        </authorList>
    </citation>
    <scope>NUCLEOTIDE SEQUENCE</scope>
    <source>
        <strain evidence="1">NBRC 14990</strain>
    </source>
</reference>
<dbReference type="Proteomes" id="UP000619479">
    <property type="component" value="Unassembled WGS sequence"/>
</dbReference>
<gene>
    <name evidence="1" type="ORF">Acy02nite_92270</name>
</gene>
<dbReference type="EMBL" id="BOMH01000152">
    <property type="protein sequence ID" value="GID71346.1"/>
    <property type="molecule type" value="Genomic_DNA"/>
</dbReference>
<comment type="caution">
    <text evidence="1">The sequence shown here is derived from an EMBL/GenBank/DDBJ whole genome shotgun (WGS) entry which is preliminary data.</text>
</comment>
<evidence type="ECO:0000313" key="1">
    <source>
        <dbReference type="EMBL" id="GID71346.1"/>
    </source>
</evidence>